<proteinExistence type="predicted"/>
<reference evidence="1 2" key="1">
    <citation type="submission" date="2016-03" db="EMBL/GenBank/DDBJ databases">
        <title>Acetic acid bacteria sequencing.</title>
        <authorList>
            <person name="Brandt J."/>
            <person name="Jakob F."/>
            <person name="Vogel R.F."/>
        </authorList>
    </citation>
    <scope>NUCLEOTIDE SEQUENCE [LARGE SCALE GENOMIC DNA]</scope>
    <source>
        <strain evidence="1 2">TMW2.1084</strain>
    </source>
</reference>
<dbReference type="EMBL" id="CP014687">
    <property type="protein sequence ID" value="AQT03715.1"/>
    <property type="molecule type" value="Genomic_DNA"/>
</dbReference>
<accession>A0A1U9LB79</accession>
<gene>
    <name evidence="1" type="ORF">A0U91_00155</name>
</gene>
<dbReference type="KEGG" id="aper:A0U91_00155"/>
<dbReference type="Proteomes" id="UP000189055">
    <property type="component" value="Chromosome"/>
</dbReference>
<dbReference type="AlphaFoldDB" id="A0A1U9LB79"/>
<name>A0A1U9LB79_9PROT</name>
<evidence type="ECO:0000313" key="1">
    <source>
        <dbReference type="EMBL" id="AQT03715.1"/>
    </source>
</evidence>
<protein>
    <submittedName>
        <fullName evidence="1">Uncharacterized protein</fullName>
    </submittedName>
</protein>
<organism evidence="1 2">
    <name type="scientific">Acetobacter persici</name>
    <dbReference type="NCBI Taxonomy" id="1076596"/>
    <lineage>
        <taxon>Bacteria</taxon>
        <taxon>Pseudomonadati</taxon>
        <taxon>Pseudomonadota</taxon>
        <taxon>Alphaproteobacteria</taxon>
        <taxon>Acetobacterales</taxon>
        <taxon>Acetobacteraceae</taxon>
        <taxon>Acetobacter</taxon>
    </lineage>
</organism>
<sequence length="164" mass="18221">MEVDLRRILFLVVLLVAPGVAWAQELTEADLGPSLVWRLVRVGHVPTYDLIYLTPFEKIDISPMPHGGMPNVSIIFFGDTTNCAPITEIVDQNGAVAKIPKLRNCDTFSPPASVYFSTTKNIDTGKFFLNLEKMTLIHGENEEPISTDGFHAGILSFFEKNKNL</sequence>
<evidence type="ECO:0000313" key="2">
    <source>
        <dbReference type="Proteomes" id="UP000189055"/>
    </source>
</evidence>